<dbReference type="InterPro" id="IPR053147">
    <property type="entry name" value="Hsp_HslJ-like"/>
</dbReference>
<dbReference type="Proteomes" id="UP001198901">
    <property type="component" value="Unassembled WGS sequence"/>
</dbReference>
<proteinExistence type="predicted"/>
<keyword evidence="3" id="KW-1185">Reference proteome</keyword>
<feature type="domain" description="DUF306" evidence="1">
    <location>
        <begin position="28"/>
        <end position="135"/>
    </location>
</feature>
<dbReference type="Gene3D" id="2.40.128.270">
    <property type="match status" value="2"/>
</dbReference>
<organism evidence="2 3">
    <name type="scientific">Winogradskyella alexanderae</name>
    <dbReference type="NCBI Taxonomy" id="2877123"/>
    <lineage>
        <taxon>Bacteria</taxon>
        <taxon>Pseudomonadati</taxon>
        <taxon>Bacteroidota</taxon>
        <taxon>Flavobacteriia</taxon>
        <taxon>Flavobacteriales</taxon>
        <taxon>Flavobacteriaceae</taxon>
        <taxon>Winogradskyella</taxon>
    </lineage>
</organism>
<protein>
    <submittedName>
        <fullName evidence="2">META domain-containing protein</fullName>
    </submittedName>
</protein>
<dbReference type="PANTHER" id="PTHR35535:SF1">
    <property type="entry name" value="HEAT SHOCK PROTEIN HSLJ"/>
    <property type="match status" value="1"/>
</dbReference>
<dbReference type="PROSITE" id="PS51257">
    <property type="entry name" value="PROKAR_LIPOPROTEIN"/>
    <property type="match status" value="1"/>
</dbReference>
<dbReference type="InterPro" id="IPR005184">
    <property type="entry name" value="DUF306_Meta_HslJ"/>
</dbReference>
<reference evidence="3" key="1">
    <citation type="submission" date="2023-07" db="EMBL/GenBank/DDBJ databases">
        <authorList>
            <person name="Yue Y."/>
        </authorList>
    </citation>
    <scope>NUCLEOTIDE SEQUENCE [LARGE SCALE GENOMIC DNA]</scope>
    <source>
        <strain evidence="3">D23</strain>
    </source>
</reference>
<evidence type="ECO:0000313" key="3">
    <source>
        <dbReference type="Proteomes" id="UP001198901"/>
    </source>
</evidence>
<comment type="caution">
    <text evidence="2">The sequence shown here is derived from an EMBL/GenBank/DDBJ whole genome shotgun (WGS) entry which is preliminary data.</text>
</comment>
<dbReference type="EMBL" id="JAIUJR010000008">
    <property type="protein sequence ID" value="MCA0133318.1"/>
    <property type="molecule type" value="Genomic_DNA"/>
</dbReference>
<dbReference type="InterPro" id="IPR038670">
    <property type="entry name" value="HslJ-like_sf"/>
</dbReference>
<feature type="domain" description="DUF306" evidence="1">
    <location>
        <begin position="148"/>
        <end position="251"/>
    </location>
</feature>
<sequence length="255" mass="29129">MKKNGIVFSILILITSCNSKESKTVMNTLLQSDWQLEKINGELLSDSMQIPMLQIDLAKMQLSGNTGCNSYTGSISELGEKDIVLENIATTLKMCVEGNYEDQYVNLMNQVKIYEVNDSSLTFKNSAEKVILEFKKYSGTKKNMRIHDIWSAVRVEGNPINRMVTVPRIEFNTTDMKFYGNDGCNEYFGTISKLSEEKITLGNVGSTRKMCPEMEFPQRYINALKNIDNYKFTDDNILVFFNKDEEEVLAFMKVD</sequence>
<accession>A0ABS7XTG9</accession>
<gene>
    <name evidence="2" type="ORF">LBU54_12040</name>
</gene>
<evidence type="ECO:0000259" key="1">
    <source>
        <dbReference type="Pfam" id="PF03724"/>
    </source>
</evidence>
<dbReference type="PANTHER" id="PTHR35535">
    <property type="entry name" value="HEAT SHOCK PROTEIN HSLJ"/>
    <property type="match status" value="1"/>
</dbReference>
<evidence type="ECO:0000313" key="2">
    <source>
        <dbReference type="EMBL" id="MCA0133318.1"/>
    </source>
</evidence>
<dbReference type="Pfam" id="PF03724">
    <property type="entry name" value="META"/>
    <property type="match status" value="2"/>
</dbReference>
<name>A0ABS7XTG9_9FLAO</name>
<dbReference type="RefSeq" id="WP_224530016.1">
    <property type="nucleotide sequence ID" value="NZ_JAIUJR010000008.1"/>
</dbReference>